<dbReference type="RefSeq" id="WP_284066748.1">
    <property type="nucleotide sequence ID" value="NZ_JASKNE010000001.1"/>
</dbReference>
<dbReference type="Proteomes" id="UP001241935">
    <property type="component" value="Unassembled WGS sequence"/>
</dbReference>
<name>A0AAW6UV31_9GAMM</name>
<comment type="caution">
    <text evidence="2">The sequence shown here is derived from an EMBL/GenBank/DDBJ whole genome shotgun (WGS) entry which is preliminary data.</text>
</comment>
<reference evidence="2" key="1">
    <citation type="submission" date="2023-04" db="EMBL/GenBank/DDBJ databases">
        <title>The environmental microbiomes in feedlot watering bowls are a reservoir of florfenicol resistance for bovine respiratory disease pathogens.</title>
        <authorList>
            <person name="Kos D.W."/>
            <person name="Ruzzini A.C."/>
            <person name="Schreiner B."/>
            <person name="Jelinski M.D."/>
        </authorList>
    </citation>
    <scope>NUCLEOTIDE SEQUENCE</scope>
    <source>
        <strain evidence="2">WB3</strain>
    </source>
</reference>
<dbReference type="AlphaFoldDB" id="A0AAW6UV31"/>
<proteinExistence type="predicted"/>
<evidence type="ECO:0000313" key="2">
    <source>
        <dbReference type="EMBL" id="MDK1683495.1"/>
    </source>
</evidence>
<accession>A0AAW6UV31</accession>
<evidence type="ECO:0000256" key="1">
    <source>
        <dbReference type="SAM" id="Coils"/>
    </source>
</evidence>
<organism evidence="2 3">
    <name type="scientific">Acinetobacter terrestris</name>
    <dbReference type="NCBI Taxonomy" id="2529843"/>
    <lineage>
        <taxon>Bacteria</taxon>
        <taxon>Pseudomonadati</taxon>
        <taxon>Pseudomonadota</taxon>
        <taxon>Gammaproteobacteria</taxon>
        <taxon>Moraxellales</taxon>
        <taxon>Moraxellaceae</taxon>
        <taxon>Acinetobacter</taxon>
        <taxon>Acinetobacter Taxon 24</taxon>
    </lineage>
</organism>
<gene>
    <name evidence="2" type="ORF">QOR41_06515</name>
</gene>
<protein>
    <submittedName>
        <fullName evidence="2">Uncharacterized protein</fullName>
    </submittedName>
</protein>
<dbReference type="EMBL" id="JASKNE010000001">
    <property type="protein sequence ID" value="MDK1683495.1"/>
    <property type="molecule type" value="Genomic_DNA"/>
</dbReference>
<feature type="coiled-coil region" evidence="1">
    <location>
        <begin position="19"/>
        <end position="46"/>
    </location>
</feature>
<keyword evidence="1" id="KW-0175">Coiled coil</keyword>
<sequence length="77" mass="8361">MKHQCLEHGNVGFCDGCLVDSLHYEIAQLKSKLNQKKSECAGLQGQIDKALVACHESGVLGVFFAIKVEDALRGDSK</sequence>
<evidence type="ECO:0000313" key="3">
    <source>
        <dbReference type="Proteomes" id="UP001241935"/>
    </source>
</evidence>